<name>A0AAE3CJI0_9PROT</name>
<dbReference type="EMBL" id="JAAXYO010000087">
    <property type="protein sequence ID" value="MBU2787878.1"/>
    <property type="molecule type" value="Genomic_DNA"/>
</dbReference>
<evidence type="ECO:0000259" key="1">
    <source>
        <dbReference type="Pfam" id="PF12728"/>
    </source>
</evidence>
<feature type="domain" description="Helix-turn-helix" evidence="1">
    <location>
        <begin position="4"/>
        <end position="54"/>
    </location>
</feature>
<protein>
    <submittedName>
        <fullName evidence="2">Helix-turn-helix domain-containing protein</fullName>
    </submittedName>
</protein>
<dbReference type="InterPro" id="IPR041657">
    <property type="entry name" value="HTH_17"/>
</dbReference>
<keyword evidence="3" id="KW-1185">Reference proteome</keyword>
<dbReference type="SUPFAM" id="SSF46955">
    <property type="entry name" value="Putative DNA-binding domain"/>
    <property type="match status" value="1"/>
</dbReference>
<dbReference type="AlphaFoldDB" id="A0AAE3CJI0"/>
<sequence length="77" mass="8748">MDRLLNASELAAVLGISPKTVWKRDPRTLPQAVLLPGAKGRRWRESDVQAWLESLPKAVVPGEQFHRRPGRKRKIVL</sequence>
<dbReference type="InterPro" id="IPR009061">
    <property type="entry name" value="DNA-bd_dom_put_sf"/>
</dbReference>
<accession>A0AAE3CJI0</accession>
<evidence type="ECO:0000313" key="3">
    <source>
        <dbReference type="Proteomes" id="UP001197378"/>
    </source>
</evidence>
<dbReference type="Proteomes" id="UP001197378">
    <property type="component" value="Unassembled WGS sequence"/>
</dbReference>
<proteinExistence type="predicted"/>
<dbReference type="Pfam" id="PF12728">
    <property type="entry name" value="HTH_17"/>
    <property type="match status" value="1"/>
</dbReference>
<comment type="caution">
    <text evidence="2">The sequence shown here is derived from an EMBL/GenBank/DDBJ whole genome shotgun (WGS) entry which is preliminary data.</text>
</comment>
<organism evidence="2 3">
    <name type="scientific">Igneacidithiobacillus copahuensis</name>
    <dbReference type="NCBI Taxonomy" id="2724909"/>
    <lineage>
        <taxon>Bacteria</taxon>
        <taxon>Pseudomonadati</taxon>
        <taxon>Pseudomonadota</taxon>
        <taxon>Acidithiobacillia</taxon>
        <taxon>Acidithiobacillales</taxon>
        <taxon>Acidithiobacillaceae</taxon>
        <taxon>Igneacidithiobacillus</taxon>
    </lineage>
</organism>
<dbReference type="RefSeq" id="WP_215885469.1">
    <property type="nucleotide sequence ID" value="NZ_JAAXYO010000087.1"/>
</dbReference>
<gene>
    <name evidence="2" type="ORF">HFQ13_06625</name>
</gene>
<evidence type="ECO:0000313" key="2">
    <source>
        <dbReference type="EMBL" id="MBU2787878.1"/>
    </source>
</evidence>
<reference evidence="2" key="1">
    <citation type="journal article" date="2021" name="ISME J.">
        <title>Genomic evolution of the class Acidithiobacillia: deep-branching Proteobacteria living in extreme acidic conditions.</title>
        <authorList>
            <person name="Moya-Beltran A."/>
            <person name="Beard S."/>
            <person name="Rojas-Villalobos C."/>
            <person name="Issotta F."/>
            <person name="Gallardo Y."/>
            <person name="Ulloa R."/>
            <person name="Giaveno A."/>
            <person name="Degli Esposti M."/>
            <person name="Johnson D.B."/>
            <person name="Quatrini R."/>
        </authorList>
    </citation>
    <scope>NUCLEOTIDE SEQUENCE</scope>
    <source>
        <strain evidence="2">VAN18-1</strain>
    </source>
</reference>